<dbReference type="VEuPathDB" id="TriTrypDB:BSAL_86720"/>
<name>A0A0S4J508_BODSA</name>
<reference evidence="2" key="1">
    <citation type="submission" date="2015-09" db="EMBL/GenBank/DDBJ databases">
        <authorList>
            <consortium name="Pathogen Informatics"/>
        </authorList>
    </citation>
    <scope>NUCLEOTIDE SEQUENCE [LARGE SCALE GENOMIC DNA]</scope>
    <source>
        <strain evidence="2">Lake Konstanz</strain>
    </source>
</reference>
<gene>
    <name evidence="1" type="ORF">BSAL_86720</name>
</gene>
<sequence>MPYRQRLLSLCRCRGVDAAWCFVLGYQNAYSLRTNVTAVPSLWVASPVGVLAAESTASSAQAVDLPDPSVFDATRIWEAEEWRFAESVAKKVENAEDQEKLLRRRSKEDEEGFCKAYVEAIQRLSSRYLSPLEYLKRCIETTMKVRSITVPWGKEGSGSYFIASSGAATKFNRRVVYPHTRKKGWAMRPIRANIVPVLSEADNTLAPDRTLESLVHIVSGESGSGKTMWALMTSELGIYLTPKDFGAEFDAINCEFAAPTAGKTEVEMKAIKDGRNKRVVEALVSAVEGVLVGFFAAPNQFRSGPPVAISLVLDEFGEYPTFVRGLCAADFDAVCYRLGSLFNFEAKLKLLVVGTGTDMKSKGVGSHPGTYVALRMPDTSMMSAMESALEDLNGAPAAATLVQALRSHAQAVHLTKNPRLAACLLQHLFDFCDEDGDIRYEQLVRSEEAARSFLDAHLFSAARDYKRLNGMSEAKSVNVAEYYTHAIEMLLRSPQDGRPLEAVELLLLSKVGVLTDCAFHTQYLPKDHVEVDGAGIEAFDRDGSLVPLILVAPVTGRYAMSMAQQLLFRMSYGFGVFESAVSWQRYEVVISEYVSVLLSGLNGHKLRELLERLGMPKDSAGPPAADITMSFGTVSTVHSRRWIRPKHDYTAKGARKT</sequence>
<protein>
    <submittedName>
        <fullName evidence="1">Uncharacterized protein</fullName>
    </submittedName>
</protein>
<proteinExistence type="predicted"/>
<evidence type="ECO:0000313" key="1">
    <source>
        <dbReference type="EMBL" id="CUG81478.1"/>
    </source>
</evidence>
<evidence type="ECO:0000313" key="2">
    <source>
        <dbReference type="Proteomes" id="UP000051952"/>
    </source>
</evidence>
<dbReference type="AlphaFoldDB" id="A0A0S4J508"/>
<dbReference type="Proteomes" id="UP000051952">
    <property type="component" value="Unassembled WGS sequence"/>
</dbReference>
<accession>A0A0S4J508</accession>
<dbReference type="EMBL" id="CYKH01001064">
    <property type="protein sequence ID" value="CUG81478.1"/>
    <property type="molecule type" value="Genomic_DNA"/>
</dbReference>
<organism evidence="1 2">
    <name type="scientific">Bodo saltans</name>
    <name type="common">Flagellated protozoan</name>
    <dbReference type="NCBI Taxonomy" id="75058"/>
    <lineage>
        <taxon>Eukaryota</taxon>
        <taxon>Discoba</taxon>
        <taxon>Euglenozoa</taxon>
        <taxon>Kinetoplastea</taxon>
        <taxon>Metakinetoplastina</taxon>
        <taxon>Eubodonida</taxon>
        <taxon>Bodonidae</taxon>
        <taxon>Bodo</taxon>
    </lineage>
</organism>
<keyword evidence="2" id="KW-1185">Reference proteome</keyword>
<feature type="non-terminal residue" evidence="1">
    <location>
        <position position="657"/>
    </location>
</feature>